<dbReference type="GeneID" id="5034524"/>
<dbReference type="GO" id="GO:0000422">
    <property type="term" value="P:autophagy of mitochondrion"/>
    <property type="evidence" value="ECO:0000318"/>
    <property type="project" value="GO_Central"/>
</dbReference>
<dbReference type="KEGG" id="ptm:GSPATT00016184001"/>
<reference evidence="4 5" key="1">
    <citation type="journal article" date="2006" name="Nature">
        <title>Global trends of whole-genome duplications revealed by the ciliate Paramecium tetraurelia.</title>
        <authorList>
            <consortium name="Genoscope"/>
            <person name="Aury J.-M."/>
            <person name="Jaillon O."/>
            <person name="Duret L."/>
            <person name="Noel B."/>
            <person name="Jubin C."/>
            <person name="Porcel B.M."/>
            <person name="Segurens B."/>
            <person name="Daubin V."/>
            <person name="Anthouard V."/>
            <person name="Aiach N."/>
            <person name="Arnaiz O."/>
            <person name="Billaut A."/>
            <person name="Beisson J."/>
            <person name="Blanc I."/>
            <person name="Bouhouche K."/>
            <person name="Camara F."/>
            <person name="Duharcourt S."/>
            <person name="Guigo R."/>
            <person name="Gogendeau D."/>
            <person name="Katinka M."/>
            <person name="Keller A.-M."/>
            <person name="Kissmehl R."/>
            <person name="Klotz C."/>
            <person name="Koll F."/>
            <person name="Le Moue A."/>
            <person name="Lepere C."/>
            <person name="Malinsky S."/>
            <person name="Nowacki M."/>
            <person name="Nowak J.K."/>
            <person name="Plattner H."/>
            <person name="Poulain J."/>
            <person name="Ruiz F."/>
            <person name="Serrano V."/>
            <person name="Zagulski M."/>
            <person name="Dessen P."/>
            <person name="Betermier M."/>
            <person name="Weissenbach J."/>
            <person name="Scarpelli C."/>
            <person name="Schachter V."/>
            <person name="Sperling L."/>
            <person name="Meyer E."/>
            <person name="Cohen J."/>
            <person name="Wincker P."/>
        </authorList>
    </citation>
    <scope>NUCLEOTIDE SEQUENCE [LARGE SCALE GENOMIC DNA]</scope>
    <source>
        <strain evidence="4 5">Stock d4-2</strain>
    </source>
</reference>
<feature type="coiled-coil region" evidence="2">
    <location>
        <begin position="611"/>
        <end position="855"/>
    </location>
</feature>
<dbReference type="eggNOG" id="ENOG502R2TX">
    <property type="taxonomic scope" value="Eukaryota"/>
</dbReference>
<dbReference type="OrthoDB" id="304292at2759"/>
<dbReference type="RefSeq" id="XP_001448739.1">
    <property type="nucleotide sequence ID" value="XM_001448702.1"/>
</dbReference>
<feature type="domain" description="Autophagy protein ATG17-like" evidence="3">
    <location>
        <begin position="157"/>
        <end position="488"/>
    </location>
</feature>
<dbReference type="GO" id="GO:0034727">
    <property type="term" value="P:piecemeal microautophagy of the nucleus"/>
    <property type="evidence" value="ECO:0000318"/>
    <property type="project" value="GO_Central"/>
</dbReference>
<proteinExistence type="predicted"/>
<protein>
    <recommendedName>
        <fullName evidence="3">Autophagy protein ATG17-like domain-containing protein</fullName>
    </recommendedName>
</protein>
<dbReference type="Proteomes" id="UP000000600">
    <property type="component" value="Unassembled WGS sequence"/>
</dbReference>
<dbReference type="GO" id="GO:1990316">
    <property type="term" value="C:Atg1/ULK1 kinase complex"/>
    <property type="evidence" value="ECO:0000318"/>
    <property type="project" value="GO_Central"/>
</dbReference>
<dbReference type="InParanoid" id="A0DE75"/>
<dbReference type="HOGENOM" id="CLU_294151_0_0_1"/>
<evidence type="ECO:0000256" key="2">
    <source>
        <dbReference type="SAM" id="Coils"/>
    </source>
</evidence>
<dbReference type="PANTHER" id="PTHR13222:SF1">
    <property type="entry name" value="RB1-INDUCIBLE COILED-COIL PROTEIN 1"/>
    <property type="match status" value="1"/>
</dbReference>
<dbReference type="GO" id="GO:0000045">
    <property type="term" value="P:autophagosome assembly"/>
    <property type="evidence" value="ECO:0000318"/>
    <property type="project" value="GO_Central"/>
</dbReference>
<dbReference type="InterPro" id="IPR040040">
    <property type="entry name" value="ATG11"/>
</dbReference>
<dbReference type="GO" id="GO:0019901">
    <property type="term" value="F:protein kinase binding"/>
    <property type="evidence" value="ECO:0000318"/>
    <property type="project" value="GO_Central"/>
</dbReference>
<evidence type="ECO:0000313" key="4">
    <source>
        <dbReference type="EMBL" id="CAK81342.1"/>
    </source>
</evidence>
<dbReference type="GO" id="GO:0061709">
    <property type="term" value="P:reticulophagy"/>
    <property type="evidence" value="ECO:0000318"/>
    <property type="project" value="GO_Central"/>
</dbReference>
<gene>
    <name evidence="4" type="ORF">GSPATT00016184001</name>
</gene>
<sequence length="1039" mass="123189">MDFIVKIGIDGHQFLLTLTPENKRLQYLQEQIQNETKVEVKNQLLLTKKGVRLEDLNQFDVDQQLQQTVQQFPDEQKFYVINSIILEQTIYLFDLSENPEQVSFPFPKYEPKMDLKQLLLSEQAKETLINLNTNILNHEKIFFQHLQNLKNKYIPYQQKVKQLEKIGQDLENQIQSFDIVLKMSRTTYKITKAKKEELTKKQKESLERNLQTVKKFDDSLEQLKKIELHTALQTNSQKYLSDIYYKPESMLKWKNSCLNTQQNLKQKIDKLSQSISKSKQKIKNEKTENMTQCLSSYKANQQQYQQFIQENKSLLQSVVQSTIDEYNTLRQYMIDFSQDINDEPAMYYLSQFELSQEQLKQFEDAVIHLGDHLEKTKQVFMQFNQLKQQNMSKILKVFQNLRALDKEFEQHNEKIKQYDEEVEKMEKDFSYLLNPVLLPQAYQQALIETSRRKEFRDIFDKKIKSLMSLIDQEKEKRKKFLQQYGRILPQDFIGQLKNLTPSIQIINAFVDAELPNITGLHTDTIKKRQDNDQDQLKQQIEDLNQQCKQTHLFYQEKTTKKSSTYIELLQLTAKNSMKMFIQRAENKPLSSIDVNSDKSQRENDSKLINLKNEYSEQLNTQKQEYEKLKIKFQKQEQDFESKLVEIDTKNSLIAELQQKLESIQNNTVKLKDDLNKFVSKCENLEINLIQKNGEISKLQQLQKQLNDQLTQSKQIQQDLLKHKQSFQQQYENQNDQINELDLLNKQYLQQVQDYYSQVETVQNENEKLRQKIKIVELERDNKQIELEKQIQVYNELLEDYIEKNSRFENLNEEQVKKSQKDQKLEEACRSLQNKIDNLDLALQQKNNEIISLKNQDQLQLLKQQDDFNQIQLQYDDRINCLTQENLEMTVQIQSLKGQIEYLNQKQKSDNIIEVQQKLKLSDPQFQFDLSSIQIGKQSIFIPAQNDIYVPLILKNIQVSNISDDSLSNTSIDTSIKQYRVQLASIPQTLREFIIDTGLLFISEVSNIIETEEYFQISVKQPNYIIGFEGQDNQIKSFTL</sequence>
<feature type="coiled-coil region" evidence="2">
    <location>
        <begin position="261"/>
        <end position="288"/>
    </location>
</feature>
<dbReference type="GO" id="GO:0060090">
    <property type="term" value="F:molecular adaptor activity"/>
    <property type="evidence" value="ECO:0000318"/>
    <property type="project" value="GO_Central"/>
</dbReference>
<dbReference type="OMA" id="YYSQVET"/>
<evidence type="ECO:0000256" key="1">
    <source>
        <dbReference type="ARBA" id="ARBA00023006"/>
    </source>
</evidence>
<dbReference type="GO" id="GO:0034517">
    <property type="term" value="P:ribophagy"/>
    <property type="evidence" value="ECO:0000318"/>
    <property type="project" value="GO_Central"/>
</dbReference>
<dbReference type="AlphaFoldDB" id="A0DE75"/>
<feature type="coiled-coil region" evidence="2">
    <location>
        <begin position="401"/>
        <end position="428"/>
    </location>
</feature>
<keyword evidence="5" id="KW-1185">Reference proteome</keyword>
<dbReference type="GO" id="GO:0034045">
    <property type="term" value="C:phagophore assembly site membrane"/>
    <property type="evidence" value="ECO:0000318"/>
    <property type="project" value="GO_Central"/>
</dbReference>
<dbReference type="InterPro" id="IPR045326">
    <property type="entry name" value="ATG17-like_dom"/>
</dbReference>
<organism evidence="4 5">
    <name type="scientific">Paramecium tetraurelia</name>
    <dbReference type="NCBI Taxonomy" id="5888"/>
    <lineage>
        <taxon>Eukaryota</taxon>
        <taxon>Sar</taxon>
        <taxon>Alveolata</taxon>
        <taxon>Ciliophora</taxon>
        <taxon>Intramacronucleata</taxon>
        <taxon>Oligohymenophorea</taxon>
        <taxon>Peniculida</taxon>
        <taxon>Parameciidae</taxon>
        <taxon>Paramecium</taxon>
    </lineage>
</organism>
<accession>A0DE75</accession>
<evidence type="ECO:0000259" key="3">
    <source>
        <dbReference type="Pfam" id="PF04108"/>
    </source>
</evidence>
<dbReference type="EMBL" id="CT868396">
    <property type="protein sequence ID" value="CAK81342.1"/>
    <property type="molecule type" value="Genomic_DNA"/>
</dbReference>
<dbReference type="PANTHER" id="PTHR13222">
    <property type="entry name" value="RB1-INDUCIBLE COILED-COIL"/>
    <property type="match status" value="1"/>
</dbReference>
<name>A0DE75_PARTE</name>
<evidence type="ECO:0000313" key="5">
    <source>
        <dbReference type="Proteomes" id="UP000000600"/>
    </source>
</evidence>
<keyword evidence="1" id="KW-0072">Autophagy</keyword>
<keyword evidence="2" id="KW-0175">Coiled coil</keyword>
<dbReference type="STRING" id="5888.A0DE75"/>
<dbReference type="GO" id="GO:0000425">
    <property type="term" value="P:pexophagy"/>
    <property type="evidence" value="ECO:0000318"/>
    <property type="project" value="GO_Central"/>
</dbReference>
<dbReference type="Pfam" id="PF04108">
    <property type="entry name" value="ATG17_like"/>
    <property type="match status" value="1"/>
</dbReference>